<name>A0ACA9M492_9GLOM</name>
<comment type="caution">
    <text evidence="1">The sequence shown here is derived from an EMBL/GenBank/DDBJ whole genome shotgun (WGS) entry which is preliminary data.</text>
</comment>
<gene>
    <name evidence="1" type="ORF">ACOLOM_LOCUS5141</name>
</gene>
<accession>A0ACA9M492</accession>
<dbReference type="Proteomes" id="UP000789525">
    <property type="component" value="Unassembled WGS sequence"/>
</dbReference>
<protein>
    <submittedName>
        <fullName evidence="1">9068_t:CDS:1</fullName>
    </submittedName>
</protein>
<dbReference type="EMBL" id="CAJVPT010009133">
    <property type="protein sequence ID" value="CAG8558662.1"/>
    <property type="molecule type" value="Genomic_DNA"/>
</dbReference>
<keyword evidence="2" id="KW-1185">Reference proteome</keyword>
<proteinExistence type="predicted"/>
<evidence type="ECO:0000313" key="1">
    <source>
        <dbReference type="EMBL" id="CAG8558662.1"/>
    </source>
</evidence>
<organism evidence="1 2">
    <name type="scientific">Acaulospora colombiana</name>
    <dbReference type="NCBI Taxonomy" id="27376"/>
    <lineage>
        <taxon>Eukaryota</taxon>
        <taxon>Fungi</taxon>
        <taxon>Fungi incertae sedis</taxon>
        <taxon>Mucoromycota</taxon>
        <taxon>Glomeromycotina</taxon>
        <taxon>Glomeromycetes</taxon>
        <taxon>Diversisporales</taxon>
        <taxon>Acaulosporaceae</taxon>
        <taxon>Acaulospora</taxon>
    </lineage>
</organism>
<reference evidence="1" key="1">
    <citation type="submission" date="2021-06" db="EMBL/GenBank/DDBJ databases">
        <authorList>
            <person name="Kallberg Y."/>
            <person name="Tangrot J."/>
            <person name="Rosling A."/>
        </authorList>
    </citation>
    <scope>NUCLEOTIDE SEQUENCE</scope>
    <source>
        <strain evidence="1">CL356</strain>
    </source>
</reference>
<sequence>MFSNELAYGRNTHGSYAYQPKPFGSNKKQMERYYNEIYGTNPKISPSAASVAGAAAFKAVAHNVSNNKRQLEDDAKKEASFLLEQYPLSGTDPDIVTQTAAAGAKQMEQHYNQIYVNGPNPKLPISLATIASAAAFKAVRQHNSEPCLPTSFCSNDPQENHSYLVSLVRETAAQEALYLSLFFPLQNVDSQMLVKSAKAAAHQLYDCARVKDTALRVEVAHSALEGASMIGCDINATDCTEEQFEQKKCFGGTARHKTLIDRLRRENKNSLLLDGGDEFQGALKFSYCAMMETIGNHEFDKGPNALASHLSRLTMPIVCANINTTSSNPKLGQYIKPYHIFEEYNLAVIGYITDTTGGISNSGPTLRFEDPIPVVQHYVDELRRKGIKRILTISHNGYDADKELAAKTYGVAVHVGGHSHTLLSNDKDSKDFPLSRGPYPTVVKNAKGEDALIVQAFWAGKYIGRLDVSFDEEGKLVGYSGAPILVDQSIPQDPDVEKLVKEWRAPFEKYMKSVVGSAELALDQTKCQFGECTMGNLVTDSMLWSSRKFGRVNAAFINAGGIRAGISKGNITLNDILTILPFGNELVKFELTGHNITDLLESAVGRNVNKITGRKVTSFIQISGLRFAYDSTKPLYDRVHEVQILNSEDVFEYLDPKKVYEVITIDFMANGGDGLVPFRFVPLRYCFRAFVLSYNDTTVTSLGCSLKRIEI</sequence>
<evidence type="ECO:0000313" key="2">
    <source>
        <dbReference type="Proteomes" id="UP000789525"/>
    </source>
</evidence>